<sequence length="331" mass="35389">MKPADRARRAFCWTCATLLAAPALPSMADTYPSKPVRVIVGMPPGGATDVLARILAEKMAPALGQPLVVDNKPGAGGILGTDALAKAAPDGYTLSLILSGAVLGNQFVYSKLPYNPSTEISYVYQAVDAAVVLVADARLPFRTAKEFADHIQANPGKLKYGSYSTGSYGHVAMAYLDERLKSRMTHVPYKGEPPLLQDMLGGHVDVAFGSVANTQPHVQSGKLRYLGVTGPRRMSALPDVPTLVEQGLDDAPFRLFGWAGFIAPAGTPKPVVDRLAAEASKALQDPEVQKRVRGLGFEPVIDSTPEKTQQRYLADLPVWKQLIEVSGAKVQ</sequence>
<dbReference type="PANTHER" id="PTHR42928">
    <property type="entry name" value="TRICARBOXYLATE-BINDING PROTEIN"/>
    <property type="match status" value="1"/>
</dbReference>
<dbReference type="Gene3D" id="3.40.190.150">
    <property type="entry name" value="Bordetella uptake gene, domain 1"/>
    <property type="match status" value="1"/>
</dbReference>
<comment type="similarity">
    <text evidence="1">Belongs to the UPF0065 (bug) family.</text>
</comment>
<dbReference type="InterPro" id="IPR005064">
    <property type="entry name" value="BUG"/>
</dbReference>
<dbReference type="PANTHER" id="PTHR42928:SF5">
    <property type="entry name" value="BLR1237 PROTEIN"/>
    <property type="match status" value="1"/>
</dbReference>
<proteinExistence type="inferred from homology"/>
<keyword evidence="4" id="KW-1185">Reference proteome</keyword>
<comment type="caution">
    <text evidence="3">The sequence shown here is derived from an EMBL/GenBank/DDBJ whole genome shotgun (WGS) entry which is preliminary data.</text>
</comment>
<evidence type="ECO:0000256" key="2">
    <source>
        <dbReference type="SAM" id="SignalP"/>
    </source>
</evidence>
<dbReference type="InterPro" id="IPR042100">
    <property type="entry name" value="Bug_dom1"/>
</dbReference>
<dbReference type="PIRSF" id="PIRSF017082">
    <property type="entry name" value="YflP"/>
    <property type="match status" value="1"/>
</dbReference>
<accession>A0ABQ3FW62</accession>
<dbReference type="Proteomes" id="UP000626210">
    <property type="component" value="Unassembled WGS sequence"/>
</dbReference>
<keyword evidence="2" id="KW-0732">Signal</keyword>
<keyword evidence="3" id="KW-0449">Lipoprotein</keyword>
<evidence type="ECO:0000313" key="4">
    <source>
        <dbReference type="Proteomes" id="UP000626210"/>
    </source>
</evidence>
<feature type="chain" id="PRO_5047203666" evidence="2">
    <location>
        <begin position="29"/>
        <end position="331"/>
    </location>
</feature>
<protein>
    <submittedName>
        <fullName evidence="3">Lipoprotein</fullName>
    </submittedName>
</protein>
<gene>
    <name evidence="3" type="ORF">GCM10007320_02770</name>
</gene>
<dbReference type="EMBL" id="BMYK01000001">
    <property type="protein sequence ID" value="GHC69383.1"/>
    <property type="molecule type" value="Genomic_DNA"/>
</dbReference>
<dbReference type="RefSeq" id="WP_189685238.1">
    <property type="nucleotide sequence ID" value="NZ_BMYK01000001.1"/>
</dbReference>
<feature type="signal peptide" evidence="2">
    <location>
        <begin position="1"/>
        <end position="28"/>
    </location>
</feature>
<evidence type="ECO:0000313" key="3">
    <source>
        <dbReference type="EMBL" id="GHC69383.1"/>
    </source>
</evidence>
<dbReference type="SUPFAM" id="SSF53850">
    <property type="entry name" value="Periplasmic binding protein-like II"/>
    <property type="match status" value="1"/>
</dbReference>
<dbReference type="Pfam" id="PF03401">
    <property type="entry name" value="TctC"/>
    <property type="match status" value="1"/>
</dbReference>
<dbReference type="CDD" id="cd07012">
    <property type="entry name" value="PBP2_Bug_TTT"/>
    <property type="match status" value="1"/>
</dbReference>
<reference evidence="4" key="1">
    <citation type="journal article" date="2019" name="Int. J. Syst. Evol. Microbiol.">
        <title>The Global Catalogue of Microorganisms (GCM) 10K type strain sequencing project: providing services to taxonomists for standard genome sequencing and annotation.</title>
        <authorList>
            <consortium name="The Broad Institute Genomics Platform"/>
            <consortium name="The Broad Institute Genome Sequencing Center for Infectious Disease"/>
            <person name="Wu L."/>
            <person name="Ma J."/>
        </authorList>
    </citation>
    <scope>NUCLEOTIDE SEQUENCE [LARGE SCALE GENOMIC DNA]</scope>
    <source>
        <strain evidence="4">KCTC 23314</strain>
    </source>
</reference>
<organism evidence="3 4">
    <name type="scientific">Pseudorhodoferax aquiterrae</name>
    <dbReference type="NCBI Taxonomy" id="747304"/>
    <lineage>
        <taxon>Bacteria</taxon>
        <taxon>Pseudomonadati</taxon>
        <taxon>Pseudomonadota</taxon>
        <taxon>Betaproteobacteria</taxon>
        <taxon>Burkholderiales</taxon>
        <taxon>Comamonadaceae</taxon>
    </lineage>
</organism>
<name>A0ABQ3FW62_9BURK</name>
<dbReference type="Gene3D" id="3.40.190.10">
    <property type="entry name" value="Periplasmic binding protein-like II"/>
    <property type="match status" value="1"/>
</dbReference>
<evidence type="ECO:0000256" key="1">
    <source>
        <dbReference type="ARBA" id="ARBA00006987"/>
    </source>
</evidence>